<proteinExistence type="inferred from homology"/>
<comment type="catalytic activity">
    <reaction evidence="4">
        <text>(6S)-5-formyl-5,6,7,8-tetrahydrofolate + ATP = (6R)-5,10-methenyltetrahydrofolate + ADP + phosphate</text>
        <dbReference type="Rhea" id="RHEA:10488"/>
        <dbReference type="ChEBI" id="CHEBI:30616"/>
        <dbReference type="ChEBI" id="CHEBI:43474"/>
        <dbReference type="ChEBI" id="CHEBI:57455"/>
        <dbReference type="ChEBI" id="CHEBI:57457"/>
        <dbReference type="ChEBI" id="CHEBI:456216"/>
        <dbReference type="EC" id="6.3.3.2"/>
    </reaction>
</comment>
<dbReference type="Pfam" id="PF01812">
    <property type="entry name" value="5-FTHF_cyc-lig"/>
    <property type="match status" value="1"/>
</dbReference>
<accession>A0ABU2JH79</accession>
<keyword evidence="4" id="KW-0479">Metal-binding</keyword>
<protein>
    <recommendedName>
        <fullName evidence="4">5-formyltetrahydrofolate cyclo-ligase</fullName>
        <ecNumber evidence="4">6.3.3.2</ecNumber>
    </recommendedName>
</protein>
<dbReference type="EC" id="6.3.3.2" evidence="4"/>
<evidence type="ECO:0000313" key="5">
    <source>
        <dbReference type="EMBL" id="MDT0263588.1"/>
    </source>
</evidence>
<dbReference type="EMBL" id="JAVREH010000044">
    <property type="protein sequence ID" value="MDT0263588.1"/>
    <property type="molecule type" value="Genomic_DNA"/>
</dbReference>
<keyword evidence="6" id="KW-1185">Reference proteome</keyword>
<evidence type="ECO:0000256" key="4">
    <source>
        <dbReference type="RuleBase" id="RU361279"/>
    </source>
</evidence>
<comment type="caution">
    <text evidence="5">The sequence shown here is derived from an EMBL/GenBank/DDBJ whole genome shotgun (WGS) entry which is preliminary data.</text>
</comment>
<dbReference type="PANTHER" id="PTHR23407:SF1">
    <property type="entry name" value="5-FORMYLTETRAHYDROFOLATE CYCLO-LIGASE"/>
    <property type="match status" value="1"/>
</dbReference>
<evidence type="ECO:0000256" key="3">
    <source>
        <dbReference type="ARBA" id="ARBA00022840"/>
    </source>
</evidence>
<evidence type="ECO:0000256" key="2">
    <source>
        <dbReference type="ARBA" id="ARBA00022741"/>
    </source>
</evidence>
<dbReference type="InterPro" id="IPR002698">
    <property type="entry name" value="FTHF_cligase"/>
</dbReference>
<dbReference type="GO" id="GO:0030272">
    <property type="term" value="F:5-formyltetrahydrofolate cyclo-ligase activity"/>
    <property type="evidence" value="ECO:0007669"/>
    <property type="project" value="UniProtKB-EC"/>
</dbReference>
<reference evidence="6" key="1">
    <citation type="submission" date="2023-07" db="EMBL/GenBank/DDBJ databases">
        <title>30 novel species of actinomycetes from the DSMZ collection.</title>
        <authorList>
            <person name="Nouioui I."/>
        </authorList>
    </citation>
    <scope>NUCLEOTIDE SEQUENCE [LARGE SCALE GENOMIC DNA]</scope>
    <source>
        <strain evidence="6">DSM 44399</strain>
    </source>
</reference>
<gene>
    <name evidence="5" type="ORF">RM423_19600</name>
</gene>
<dbReference type="Proteomes" id="UP001183176">
    <property type="component" value="Unassembled WGS sequence"/>
</dbReference>
<dbReference type="NCBIfam" id="TIGR02727">
    <property type="entry name" value="MTHFS_bact"/>
    <property type="match status" value="1"/>
</dbReference>
<keyword evidence="3 4" id="KW-0067">ATP-binding</keyword>
<dbReference type="Gene3D" id="3.40.50.10420">
    <property type="entry name" value="NagB/RpiA/CoA transferase-like"/>
    <property type="match status" value="1"/>
</dbReference>
<comment type="similarity">
    <text evidence="1 4">Belongs to the 5-formyltetrahydrofolate cyclo-ligase family.</text>
</comment>
<dbReference type="PIRSF" id="PIRSF006806">
    <property type="entry name" value="FTHF_cligase"/>
    <property type="match status" value="1"/>
</dbReference>
<name>A0ABU2JH79_9ACTN</name>
<keyword evidence="4" id="KW-0460">Magnesium</keyword>
<dbReference type="InterPro" id="IPR024185">
    <property type="entry name" value="FTHF_cligase-like_sf"/>
</dbReference>
<organism evidence="5 6">
    <name type="scientific">Jatrophihabitans lederbergiae</name>
    <dbReference type="NCBI Taxonomy" id="3075547"/>
    <lineage>
        <taxon>Bacteria</taxon>
        <taxon>Bacillati</taxon>
        <taxon>Actinomycetota</taxon>
        <taxon>Actinomycetes</taxon>
        <taxon>Jatrophihabitantales</taxon>
        <taxon>Jatrophihabitantaceae</taxon>
        <taxon>Jatrophihabitans</taxon>
    </lineage>
</organism>
<dbReference type="PANTHER" id="PTHR23407">
    <property type="entry name" value="ATPASE INHIBITOR/5-FORMYLTETRAHYDROFOLATE CYCLO-LIGASE"/>
    <property type="match status" value="1"/>
</dbReference>
<sequence>MTSKASVRAAIQASRASMTDEQRQAQRAAIRDRVLDTCAELALPPGYRVAAYQPLRTEPGSMELLAALWHAGYQVLVPSTLADRDLDWVSWAPDAHFSARLGVDAVGSAALVLVPAFAVDRVGHRLGRGGGSYDRALARVARGTPVAALLYDGELLDDVPVDDWDRPVSAAVQPSGWTAVGTG</sequence>
<keyword evidence="2 4" id="KW-0547">Nucleotide-binding</keyword>
<dbReference type="SUPFAM" id="SSF100950">
    <property type="entry name" value="NagB/RpiA/CoA transferase-like"/>
    <property type="match status" value="1"/>
</dbReference>
<dbReference type="RefSeq" id="WP_311424734.1">
    <property type="nucleotide sequence ID" value="NZ_JAVREH010000044.1"/>
</dbReference>
<evidence type="ECO:0000313" key="6">
    <source>
        <dbReference type="Proteomes" id="UP001183176"/>
    </source>
</evidence>
<comment type="cofactor">
    <cofactor evidence="4">
        <name>Mg(2+)</name>
        <dbReference type="ChEBI" id="CHEBI:18420"/>
    </cofactor>
</comment>
<keyword evidence="5" id="KW-0436">Ligase</keyword>
<evidence type="ECO:0000256" key="1">
    <source>
        <dbReference type="ARBA" id="ARBA00010638"/>
    </source>
</evidence>
<dbReference type="InterPro" id="IPR037171">
    <property type="entry name" value="NagB/RpiA_transferase-like"/>
</dbReference>